<dbReference type="PANTHER" id="PTHR47791">
    <property type="entry name" value="MEIOTICALLY UP-REGULATED GENE 191 PROTEIN"/>
    <property type="match status" value="1"/>
</dbReference>
<dbReference type="InterPro" id="IPR005198">
    <property type="entry name" value="Glyco_hydro_76"/>
</dbReference>
<dbReference type="STRING" id="1664694.A0A0N1H600"/>
<dbReference type="InterPro" id="IPR053169">
    <property type="entry name" value="MUG_Protein"/>
</dbReference>
<dbReference type="OrthoDB" id="4104179at2759"/>
<comment type="caution">
    <text evidence="2">The sequence shown here is derived from an EMBL/GenBank/DDBJ whole genome shotgun (WGS) entry which is preliminary data.</text>
</comment>
<dbReference type="AlphaFoldDB" id="A0A0N1H600"/>
<dbReference type="PANTHER" id="PTHR47791:SF2">
    <property type="entry name" value="ENDO MANNANASE, GH76 FAMILY (EUROFUNG)"/>
    <property type="match status" value="1"/>
</dbReference>
<evidence type="ECO:0008006" key="4">
    <source>
        <dbReference type="Google" id="ProtNLM"/>
    </source>
</evidence>
<organism evidence="2 3">
    <name type="scientific">Cyphellophora attinorum</name>
    <dbReference type="NCBI Taxonomy" id="1664694"/>
    <lineage>
        <taxon>Eukaryota</taxon>
        <taxon>Fungi</taxon>
        <taxon>Dikarya</taxon>
        <taxon>Ascomycota</taxon>
        <taxon>Pezizomycotina</taxon>
        <taxon>Eurotiomycetes</taxon>
        <taxon>Chaetothyriomycetidae</taxon>
        <taxon>Chaetothyriales</taxon>
        <taxon>Cyphellophoraceae</taxon>
        <taxon>Cyphellophora</taxon>
    </lineage>
</organism>
<dbReference type="SUPFAM" id="SSF48208">
    <property type="entry name" value="Six-hairpin glycosidases"/>
    <property type="match status" value="1"/>
</dbReference>
<name>A0A0N1H600_9EURO</name>
<gene>
    <name evidence="2" type="ORF">AB675_8113</name>
</gene>
<reference evidence="2 3" key="1">
    <citation type="submission" date="2015-06" db="EMBL/GenBank/DDBJ databases">
        <title>Draft genome of the ant-associated black yeast Phialophora attae CBS 131958.</title>
        <authorList>
            <person name="Moreno L.F."/>
            <person name="Stielow B.J."/>
            <person name="de Hoog S."/>
            <person name="Vicente V.A."/>
            <person name="Weiss V.A."/>
            <person name="de Vries M."/>
            <person name="Cruz L.M."/>
            <person name="Souza E.M."/>
        </authorList>
    </citation>
    <scope>NUCLEOTIDE SEQUENCE [LARGE SCALE GENOMIC DNA]</scope>
    <source>
        <strain evidence="2 3">CBS 131958</strain>
    </source>
</reference>
<evidence type="ECO:0000256" key="1">
    <source>
        <dbReference type="SAM" id="MobiDB-lite"/>
    </source>
</evidence>
<dbReference type="Pfam" id="PF03663">
    <property type="entry name" value="Glyco_hydro_76"/>
    <property type="match status" value="1"/>
</dbReference>
<dbReference type="Proteomes" id="UP000038010">
    <property type="component" value="Unassembled WGS sequence"/>
</dbReference>
<dbReference type="InterPro" id="IPR008928">
    <property type="entry name" value="6-hairpin_glycosidase_sf"/>
</dbReference>
<dbReference type="Gene3D" id="1.50.10.20">
    <property type="match status" value="1"/>
</dbReference>
<evidence type="ECO:0000313" key="2">
    <source>
        <dbReference type="EMBL" id="KPI41350.1"/>
    </source>
</evidence>
<evidence type="ECO:0000313" key="3">
    <source>
        <dbReference type="Proteomes" id="UP000038010"/>
    </source>
</evidence>
<proteinExistence type="predicted"/>
<dbReference type="GO" id="GO:0005975">
    <property type="term" value="P:carbohydrate metabolic process"/>
    <property type="evidence" value="ECO:0007669"/>
    <property type="project" value="InterPro"/>
</dbReference>
<dbReference type="VEuPathDB" id="FungiDB:AB675_8113"/>
<sequence length="576" mass="65443">MRISLLLFPLLAGARNIFQPRAECNQQPLVAVPEAERTDGNPKHLQNMMDVLNTMQARYFSLDVAIWATAIDWTAAVLGTQVSATLTSLASSFPPVTEECKTAVAWHNLINKYFAHTSMFYFGENTFSLRNQAYDDMLWVVLGWLENIKFSVYHSRRHFQGIKHMRPAPDWHGNQFSPNAAHRARIFWELASVGWDEKLCHGGMVWNPNLVPYKNAITNQLFCAASIGMYLYHPGDENDSPFQGATTGANKKEKVKFANEDSRPHEQRYLDFAVKSYQWLQDSHMINDVGLTAGLYSDGFHIKDWENKKKIGTGECDQLDTMVYTYNQGVILSASRGLYLATGRRSYLDDGHRLIENVLRATGWPWINGTQWQGLGRGGVLEEACDHRGECSQDGQTFKGIFFTHFAEFCRPMWDFEEDWIREDPSWGLQPDVWKQHQEKCAAYGKWVNHNAAAAEATVNQDGLFGSWWTYNKDMTGITDPVVLQQIMAVDQLPVGAEDTKNPEYFKDPSINTLHGFDQPPPGPQDLNDRGRGRTVESQAGGLAVVRARWNWELWFDADRLAKEEDPKGVFAQEVG</sequence>
<accession>A0A0N1H600</accession>
<keyword evidence="3" id="KW-1185">Reference proteome</keyword>
<dbReference type="EMBL" id="LFJN01000010">
    <property type="protein sequence ID" value="KPI41350.1"/>
    <property type="molecule type" value="Genomic_DNA"/>
</dbReference>
<feature type="region of interest" description="Disordered" evidence="1">
    <location>
        <begin position="513"/>
        <end position="538"/>
    </location>
</feature>
<protein>
    <recommendedName>
        <fullName evidence="4">Mannan endo-1,6-alpha-mannosidase DCW1</fullName>
    </recommendedName>
</protein>
<dbReference type="GeneID" id="28740413"/>
<dbReference type="RefSeq" id="XP_018001313.1">
    <property type="nucleotide sequence ID" value="XM_018148534.1"/>
</dbReference>